<dbReference type="Pfam" id="PF12115">
    <property type="entry name" value="Salp15"/>
    <property type="match status" value="1"/>
</dbReference>
<accession>A0A6B0UTW9</accession>
<dbReference type="EMBL" id="GIFC01011134">
    <property type="protein sequence ID" value="MXU93217.1"/>
    <property type="molecule type" value="Transcribed_RNA"/>
</dbReference>
<dbReference type="AlphaFoldDB" id="A0A6B0UTW9"/>
<evidence type="ECO:0000256" key="6">
    <source>
        <dbReference type="SAM" id="SignalP"/>
    </source>
</evidence>
<feature type="signal peptide" evidence="6">
    <location>
        <begin position="1"/>
        <end position="18"/>
    </location>
</feature>
<protein>
    <submittedName>
        <fullName evidence="7">Putative tick ixostatin</fullName>
    </submittedName>
</protein>
<evidence type="ECO:0000256" key="4">
    <source>
        <dbReference type="ARBA" id="ARBA00023180"/>
    </source>
</evidence>
<keyword evidence="2" id="KW-0964">Secreted</keyword>
<evidence type="ECO:0000256" key="3">
    <source>
        <dbReference type="ARBA" id="ARBA00022729"/>
    </source>
</evidence>
<evidence type="ECO:0000256" key="5">
    <source>
        <dbReference type="ARBA" id="ARBA00034321"/>
    </source>
</evidence>
<feature type="chain" id="PRO_5025441820" evidence="6">
    <location>
        <begin position="19"/>
        <end position="143"/>
    </location>
</feature>
<organism evidence="7">
    <name type="scientific">Ixodes ricinus</name>
    <name type="common">Common tick</name>
    <name type="synonym">Acarus ricinus</name>
    <dbReference type="NCBI Taxonomy" id="34613"/>
    <lineage>
        <taxon>Eukaryota</taxon>
        <taxon>Metazoa</taxon>
        <taxon>Ecdysozoa</taxon>
        <taxon>Arthropoda</taxon>
        <taxon>Chelicerata</taxon>
        <taxon>Arachnida</taxon>
        <taxon>Acari</taxon>
        <taxon>Parasitiformes</taxon>
        <taxon>Ixodida</taxon>
        <taxon>Ixodoidea</taxon>
        <taxon>Ixodidae</taxon>
        <taxon>Ixodinae</taxon>
        <taxon>Ixodes</taxon>
    </lineage>
</organism>
<evidence type="ECO:0000313" key="7">
    <source>
        <dbReference type="EMBL" id="MXU93217.1"/>
    </source>
</evidence>
<name>A0A6B0UTW9_IXORI</name>
<evidence type="ECO:0000256" key="1">
    <source>
        <dbReference type="ARBA" id="ARBA00004613"/>
    </source>
</evidence>
<reference evidence="7" key="1">
    <citation type="submission" date="2019-12" db="EMBL/GenBank/DDBJ databases">
        <title>An insight into the sialome of adult female Ixodes ricinus ticks feeding for 6 days.</title>
        <authorList>
            <person name="Perner J."/>
            <person name="Ribeiro J.M.C."/>
        </authorList>
    </citation>
    <scope>NUCLEOTIDE SEQUENCE</scope>
    <source>
        <strain evidence="7">Semi-engorged</strain>
        <tissue evidence="7">Salivary glands</tissue>
    </source>
</reference>
<comment type="subcellular location">
    <subcellularLocation>
        <location evidence="1">Secreted</location>
    </subcellularLocation>
</comment>
<comment type="similarity">
    <text evidence="5">Belongs to the salp15 family.</text>
</comment>
<evidence type="ECO:0000256" key="2">
    <source>
        <dbReference type="ARBA" id="ARBA00022525"/>
    </source>
</evidence>
<keyword evidence="3 6" id="KW-0732">Signal</keyword>
<dbReference type="InterPro" id="IPR021971">
    <property type="entry name" value="Salp15"/>
</dbReference>
<proteinExistence type="inferred from homology"/>
<dbReference type="GO" id="GO:0005576">
    <property type="term" value="C:extracellular region"/>
    <property type="evidence" value="ECO:0007669"/>
    <property type="project" value="UniProtKB-SubCell"/>
</dbReference>
<keyword evidence="4" id="KW-0325">Glycoprotein</keyword>
<sequence>MQLTQLMVIMGFTHFSCGVQSESSSEFDKNMMCLAPHLRTTLRKQMEETCSAIPELKKTLGNVERCRFTCEMKDTSGHNLVAVQHFRLKDGTPCGYDMLQFMMALDSRKPSTLSTKLADVPALLSKVVCQAGECIDILDMKFV</sequence>